<dbReference type="PANTHER" id="PTHR38123">
    <property type="entry name" value="CELL WALL SERINE-THREONINE-RICH GALACTOMANNOPROTEIN MP1 (AFU_ORTHOLOGUE AFUA_4G03240)"/>
    <property type="match status" value="1"/>
</dbReference>
<protein>
    <submittedName>
        <fullName evidence="2">Hydrophobic surface binding protein A domain-containing protein</fullName>
    </submittedName>
</protein>
<dbReference type="Gene3D" id="1.20.1280.140">
    <property type="match status" value="1"/>
</dbReference>
<dbReference type="PANTHER" id="PTHR38123:SF6">
    <property type="entry name" value="CELL WALL SERINE-THREONINE-RICH GALACTOMANNOPROTEIN MP1 (AFU_ORTHOLOGUE AFUA_4G03240)"/>
    <property type="match status" value="1"/>
</dbReference>
<keyword evidence="3" id="KW-1185">Reference proteome</keyword>
<dbReference type="Proteomes" id="UP000824596">
    <property type="component" value="Unassembled WGS sequence"/>
</dbReference>
<dbReference type="RefSeq" id="XP_044726012.1">
    <property type="nucleotide sequence ID" value="XM_044859612.1"/>
</dbReference>
<dbReference type="InterPro" id="IPR021054">
    <property type="entry name" value="Cell_wall_mannoprotein_1"/>
</dbReference>
<keyword evidence="1" id="KW-0732">Signal</keyword>
<organism evidence="2 3">
    <name type="scientific">Hirsutella rhossiliensis</name>
    <dbReference type="NCBI Taxonomy" id="111463"/>
    <lineage>
        <taxon>Eukaryota</taxon>
        <taxon>Fungi</taxon>
        <taxon>Dikarya</taxon>
        <taxon>Ascomycota</taxon>
        <taxon>Pezizomycotina</taxon>
        <taxon>Sordariomycetes</taxon>
        <taxon>Hypocreomycetidae</taxon>
        <taxon>Hypocreales</taxon>
        <taxon>Ophiocordycipitaceae</taxon>
        <taxon>Hirsutella</taxon>
    </lineage>
</organism>
<comment type="caution">
    <text evidence="2">The sequence shown here is derived from an EMBL/GenBank/DDBJ whole genome shotgun (WGS) entry which is preliminary data.</text>
</comment>
<evidence type="ECO:0000313" key="2">
    <source>
        <dbReference type="EMBL" id="KAH0968499.1"/>
    </source>
</evidence>
<dbReference type="GeneID" id="68350270"/>
<dbReference type="OrthoDB" id="2422134at2759"/>
<evidence type="ECO:0000256" key="1">
    <source>
        <dbReference type="SAM" id="SignalP"/>
    </source>
</evidence>
<proteinExistence type="predicted"/>
<reference evidence="2" key="1">
    <citation type="submission" date="2021-09" db="EMBL/GenBank/DDBJ databases">
        <title>A high-quality genome of the endoparasitic fungus Hirsutella rhossiliensis with a comparison of Hirsutella genomes reveals transposable elements contributing to genome size variation.</title>
        <authorList>
            <person name="Lin R."/>
            <person name="Jiao Y."/>
            <person name="Sun X."/>
            <person name="Ling J."/>
            <person name="Xie B."/>
            <person name="Cheng X."/>
        </authorList>
    </citation>
    <scope>NUCLEOTIDE SEQUENCE</scope>
    <source>
        <strain evidence="2">HR02</strain>
    </source>
</reference>
<evidence type="ECO:0000313" key="3">
    <source>
        <dbReference type="Proteomes" id="UP000824596"/>
    </source>
</evidence>
<name>A0A9P8N853_9HYPO</name>
<dbReference type="GO" id="GO:0005576">
    <property type="term" value="C:extracellular region"/>
    <property type="evidence" value="ECO:0007669"/>
    <property type="project" value="TreeGrafter"/>
</dbReference>
<dbReference type="AlphaFoldDB" id="A0A9P8N853"/>
<accession>A0A9P8N853</accession>
<feature type="chain" id="PRO_5040512143" evidence="1">
    <location>
        <begin position="19"/>
        <end position="176"/>
    </location>
</feature>
<feature type="signal peptide" evidence="1">
    <location>
        <begin position="1"/>
        <end position="18"/>
    </location>
</feature>
<sequence length="176" mass="18343">MKYSAPLALVCLAAGAFAGPVVERDIKIVTGVLTKVQADIDALVTTVKAFKGDVGGVISKAESLVATINSGTTLVQGSPNLELAEALQLLPAVESLRDHGGILSKELVARRSVVQAAGQCGRTRTQIDHIVSSSSQLVAAFVSKIPQAAQDIAHRKASEITQVLQQAQDDFTPGKC</sequence>
<dbReference type="EMBL" id="JAIZPD010000001">
    <property type="protein sequence ID" value="KAH0968499.1"/>
    <property type="molecule type" value="Genomic_DNA"/>
</dbReference>
<gene>
    <name evidence="2" type="ORF">HRG_01141</name>
</gene>
<dbReference type="Pfam" id="PF12296">
    <property type="entry name" value="HsbA"/>
    <property type="match status" value="1"/>
</dbReference>